<evidence type="ECO:0000256" key="6">
    <source>
        <dbReference type="RuleBase" id="RU004379"/>
    </source>
</evidence>
<feature type="transmembrane region" description="Helical" evidence="6">
    <location>
        <begin position="35"/>
        <end position="58"/>
    </location>
</feature>
<sequence>MSDFDRNATARYGAGVARAEAGAVDQGLRSYMLSVYNYMTFGLAITGLFAIGIFMASVTSDPAGAAAQVREGMYLTNFGYAMFVSPLKWLVMLAPLGLVFFLSARIGTMSVGAAQTTFWIFSALMGMSLSSIFMVYTGASIARVFFITAASFGALSLYGYTTKRDLTAMGSFLIMGLFGIIIASVVNIFLGSSMLQFVVSVAGVLIFAGLTAYDTQRIKEMYFFGDDVAVAGRKAVMGALSLYLNFINLFTMLLSLLGNRE</sequence>
<dbReference type="Proteomes" id="UP000602745">
    <property type="component" value="Unassembled WGS sequence"/>
</dbReference>
<dbReference type="RefSeq" id="WP_188409597.1">
    <property type="nucleotide sequence ID" value="NZ_BMCP01000002.1"/>
</dbReference>
<feature type="transmembrane region" description="Helical" evidence="6">
    <location>
        <begin position="172"/>
        <end position="190"/>
    </location>
</feature>
<reference evidence="7" key="1">
    <citation type="journal article" date="2014" name="Int. J. Syst. Evol. Microbiol.">
        <title>Complete genome sequence of Corynebacterium casei LMG S-19264T (=DSM 44701T), isolated from a smear-ripened cheese.</title>
        <authorList>
            <consortium name="US DOE Joint Genome Institute (JGI-PGF)"/>
            <person name="Walter F."/>
            <person name="Albersmeier A."/>
            <person name="Kalinowski J."/>
            <person name="Ruckert C."/>
        </authorList>
    </citation>
    <scope>NUCLEOTIDE SEQUENCE</scope>
    <source>
        <strain evidence="7">CCM 7684</strain>
    </source>
</reference>
<evidence type="ECO:0000256" key="2">
    <source>
        <dbReference type="ARBA" id="ARBA00010350"/>
    </source>
</evidence>
<evidence type="ECO:0000313" key="8">
    <source>
        <dbReference type="Proteomes" id="UP000602745"/>
    </source>
</evidence>
<dbReference type="InterPro" id="IPR006214">
    <property type="entry name" value="Bax_inhibitor_1-related"/>
</dbReference>
<feature type="transmembrane region" description="Helical" evidence="6">
    <location>
        <begin position="116"/>
        <end position="135"/>
    </location>
</feature>
<keyword evidence="5 6" id="KW-0472">Membrane</keyword>
<dbReference type="EMBL" id="BMCP01000002">
    <property type="protein sequence ID" value="GGE42926.1"/>
    <property type="molecule type" value="Genomic_DNA"/>
</dbReference>
<feature type="transmembrane region" description="Helical" evidence="6">
    <location>
        <begin position="78"/>
        <end position="104"/>
    </location>
</feature>
<feature type="transmembrane region" description="Helical" evidence="6">
    <location>
        <begin position="196"/>
        <end position="214"/>
    </location>
</feature>
<dbReference type="GO" id="GO:0005886">
    <property type="term" value="C:plasma membrane"/>
    <property type="evidence" value="ECO:0007669"/>
    <property type="project" value="TreeGrafter"/>
</dbReference>
<feature type="transmembrane region" description="Helical" evidence="6">
    <location>
        <begin position="141"/>
        <end position="160"/>
    </location>
</feature>
<keyword evidence="3 6" id="KW-0812">Transmembrane</keyword>
<dbReference type="PANTHER" id="PTHR23291:SF50">
    <property type="entry name" value="PROTEIN LIFEGUARD 4"/>
    <property type="match status" value="1"/>
</dbReference>
<dbReference type="AlphaFoldDB" id="A0A8J2YHG6"/>
<dbReference type="CDD" id="cd10432">
    <property type="entry name" value="BI-1-like_bacterial"/>
    <property type="match status" value="1"/>
</dbReference>
<gene>
    <name evidence="7" type="ORF">GCM10007276_20200</name>
</gene>
<comment type="similarity">
    <text evidence="2 6">Belongs to the BI1 family.</text>
</comment>
<evidence type="ECO:0000256" key="4">
    <source>
        <dbReference type="ARBA" id="ARBA00022989"/>
    </source>
</evidence>
<dbReference type="Pfam" id="PF01027">
    <property type="entry name" value="Bax1-I"/>
    <property type="match status" value="1"/>
</dbReference>
<organism evidence="7 8">
    <name type="scientific">Agaricicola taiwanensis</name>
    <dbReference type="NCBI Taxonomy" id="591372"/>
    <lineage>
        <taxon>Bacteria</taxon>
        <taxon>Pseudomonadati</taxon>
        <taxon>Pseudomonadota</taxon>
        <taxon>Alphaproteobacteria</taxon>
        <taxon>Rhodobacterales</taxon>
        <taxon>Paracoccaceae</taxon>
        <taxon>Agaricicola</taxon>
    </lineage>
</organism>
<accession>A0A8J2YHG6</accession>
<evidence type="ECO:0000256" key="1">
    <source>
        <dbReference type="ARBA" id="ARBA00004141"/>
    </source>
</evidence>
<dbReference type="PANTHER" id="PTHR23291">
    <property type="entry name" value="BAX INHIBITOR-RELATED"/>
    <property type="match status" value="1"/>
</dbReference>
<evidence type="ECO:0000256" key="5">
    <source>
        <dbReference type="ARBA" id="ARBA00023136"/>
    </source>
</evidence>
<proteinExistence type="inferred from homology"/>
<protein>
    <submittedName>
        <fullName evidence="7">Membrane protein</fullName>
    </submittedName>
</protein>
<keyword evidence="8" id="KW-1185">Reference proteome</keyword>
<name>A0A8J2YHG6_9RHOB</name>
<keyword evidence="4 6" id="KW-1133">Transmembrane helix</keyword>
<feature type="transmembrane region" description="Helical" evidence="6">
    <location>
        <begin position="235"/>
        <end position="257"/>
    </location>
</feature>
<reference evidence="7" key="2">
    <citation type="submission" date="2020-09" db="EMBL/GenBank/DDBJ databases">
        <authorList>
            <person name="Sun Q."/>
            <person name="Sedlacek I."/>
        </authorList>
    </citation>
    <scope>NUCLEOTIDE SEQUENCE</scope>
    <source>
        <strain evidence="7">CCM 7684</strain>
    </source>
</reference>
<comment type="caution">
    <text evidence="7">The sequence shown here is derived from an EMBL/GenBank/DDBJ whole genome shotgun (WGS) entry which is preliminary data.</text>
</comment>
<evidence type="ECO:0000256" key="3">
    <source>
        <dbReference type="ARBA" id="ARBA00022692"/>
    </source>
</evidence>
<comment type="subcellular location">
    <subcellularLocation>
        <location evidence="1">Membrane</location>
        <topology evidence="1">Multi-pass membrane protein</topology>
    </subcellularLocation>
</comment>
<evidence type="ECO:0000313" key="7">
    <source>
        <dbReference type="EMBL" id="GGE42926.1"/>
    </source>
</evidence>